<reference evidence="5 6" key="1">
    <citation type="submission" date="2017-11" db="EMBL/GenBank/DDBJ databases">
        <authorList>
            <person name="Duchaud E."/>
        </authorList>
    </citation>
    <scope>NUCLEOTIDE SEQUENCE [LARGE SCALE GENOMIC DNA]</scope>
    <source>
        <strain evidence="5 6">TNO010</strain>
    </source>
</reference>
<dbReference type="Gene3D" id="3.30.420.40">
    <property type="match status" value="2"/>
</dbReference>
<evidence type="ECO:0000256" key="3">
    <source>
        <dbReference type="ARBA" id="ARBA00022840"/>
    </source>
</evidence>
<dbReference type="EMBL" id="OENE01000035">
    <property type="protein sequence ID" value="SOU89584.1"/>
    <property type="molecule type" value="Genomic_DNA"/>
</dbReference>
<evidence type="ECO:0000313" key="6">
    <source>
        <dbReference type="Proteomes" id="UP000490060"/>
    </source>
</evidence>
<dbReference type="InterPro" id="IPR013126">
    <property type="entry name" value="Hsp_70_fam"/>
</dbReference>
<name>A0A2I2MCC7_9FLAO</name>
<dbReference type="Pfam" id="PF00012">
    <property type="entry name" value="HSP70"/>
    <property type="match status" value="1"/>
</dbReference>
<organism evidence="5 6">
    <name type="scientific">Tenacibaculum finnmarkense genomovar ulcerans</name>
    <dbReference type="NCBI Taxonomy" id="2781388"/>
    <lineage>
        <taxon>Bacteria</taxon>
        <taxon>Pseudomonadati</taxon>
        <taxon>Bacteroidota</taxon>
        <taxon>Flavobacteriia</taxon>
        <taxon>Flavobacteriales</taxon>
        <taxon>Flavobacteriaceae</taxon>
        <taxon>Tenacibaculum</taxon>
        <taxon>Tenacibaculum finnmarkense</taxon>
    </lineage>
</organism>
<evidence type="ECO:0000256" key="4">
    <source>
        <dbReference type="RuleBase" id="RU003322"/>
    </source>
</evidence>
<dbReference type="SUPFAM" id="SSF48452">
    <property type="entry name" value="TPR-like"/>
    <property type="match status" value="1"/>
</dbReference>
<evidence type="ECO:0000313" key="5">
    <source>
        <dbReference type="EMBL" id="SOU89584.1"/>
    </source>
</evidence>
<dbReference type="GO" id="GO:0005524">
    <property type="term" value="F:ATP binding"/>
    <property type="evidence" value="ECO:0007669"/>
    <property type="project" value="UniProtKB-KW"/>
</dbReference>
<dbReference type="InterPro" id="IPR043129">
    <property type="entry name" value="ATPase_NBD"/>
</dbReference>
<gene>
    <name evidence="5" type="ORF">TNO010_400161</name>
</gene>
<dbReference type="Gene3D" id="3.90.640.10">
    <property type="entry name" value="Actin, Chain A, domain 4"/>
    <property type="match status" value="1"/>
</dbReference>
<keyword evidence="5" id="KW-0346">Stress response</keyword>
<dbReference type="SUPFAM" id="SSF53067">
    <property type="entry name" value="Actin-like ATPase domain"/>
    <property type="match status" value="2"/>
</dbReference>
<dbReference type="GO" id="GO:0140662">
    <property type="term" value="F:ATP-dependent protein folding chaperone"/>
    <property type="evidence" value="ECO:0007669"/>
    <property type="project" value="InterPro"/>
</dbReference>
<keyword evidence="3 4" id="KW-0067">ATP-binding</keyword>
<evidence type="ECO:0000256" key="1">
    <source>
        <dbReference type="ARBA" id="ARBA00007381"/>
    </source>
</evidence>
<dbReference type="InterPro" id="IPR011990">
    <property type="entry name" value="TPR-like_helical_dom_sf"/>
</dbReference>
<protein>
    <submittedName>
        <fullName evidence="5">Heat shock family protein</fullName>
    </submittedName>
</protein>
<evidence type="ECO:0000256" key="2">
    <source>
        <dbReference type="ARBA" id="ARBA00022741"/>
    </source>
</evidence>
<dbReference type="Gene3D" id="1.25.40.10">
    <property type="entry name" value="Tetratricopeptide repeat domain"/>
    <property type="match status" value="1"/>
</dbReference>
<keyword evidence="2 4" id="KW-0547">Nucleotide-binding</keyword>
<accession>A0A2I2MCC7</accession>
<dbReference type="InterPro" id="IPR018181">
    <property type="entry name" value="Heat_shock_70_CS"/>
</dbReference>
<proteinExistence type="inferred from homology"/>
<dbReference type="AlphaFoldDB" id="A0A2I2MCC7"/>
<dbReference type="RefSeq" id="WP_058884607.1">
    <property type="nucleotide sequence ID" value="NZ_OENE01000035.1"/>
</dbReference>
<dbReference type="Proteomes" id="UP000490060">
    <property type="component" value="Unassembled WGS sequence"/>
</dbReference>
<comment type="similarity">
    <text evidence="1 4">Belongs to the heat shock protein 70 family.</text>
</comment>
<dbReference type="PROSITE" id="PS00329">
    <property type="entry name" value="HSP70_2"/>
    <property type="match status" value="1"/>
</dbReference>
<dbReference type="PRINTS" id="PR00301">
    <property type="entry name" value="HEATSHOCK70"/>
</dbReference>
<sequence length="786" mass="89275">MSDIIIYPINENLDGDKNISNEKKCFGIDLGTTTTLMCYVDSKYVDLKKDTNLPIQFIKVKQQSPFEFDQTIESEKVASIVAIYNGNPYVGQNLDHLKGHAGFEYKKNLFYHWKLELGIDHHPMYPNAISEKLNMPYKIAGGILNYIRKSRFQNTPLGNTIITVPASFQANQRKDVLRAAEMAKIETAKNMLIDEPNAAFLGYFNRLPTEEKVEWAKKVKNKNVLVVDFGGGTLDLSILNVDFKKEKGIIISNRAISRYNDLGGKDIDTLIAEEFLVPKLKKILENFEATDSIDIKNIILAQLALIGEGLKIGLSNKLSLKSVDKDVSTIDIENVSYTHVNSVITYKKTQYDLGDVTITANEFKNLFIKLFRGKTYSFKYFDKTVTTISSSISDIIEKSELGLDEVDYVLYVGGSSFNPFLQSFCSEKLSNSKALTSHEPDKLVAEGAAVYSYFLNMHNISLISPITSDTIGVVLKDNRFFPILERGQSLPQKISIPDFRLQSNLNQKIVLPVCINSVDFPIGEIRSTLNSFYDMDSVVRIDAEVTIDKVFKMKVYVNDDIIGNAEFDNPYGVGKLTEEERLVYDLKKELNQAKLAKNFKGEKELLKNLIWKYSDVKNYHGVVETSEEYLKRFDDQDESVLNMLYIGNRKIGRKEAAKKALKKGVDLNPEAAYLQYNYSIFLSDNDDDDEALIHLESLDDNIKKDMDITCRILILKNNLGEDVQEEALLLVHKYKESPQDFTGFGKKNLLKSIFNIVGEPYAYVSPKKLRKNEDQKNYLDTNNLPF</sequence>
<dbReference type="PANTHER" id="PTHR19375">
    <property type="entry name" value="HEAT SHOCK PROTEIN 70KDA"/>
    <property type="match status" value="1"/>
</dbReference>